<feature type="domain" description="DUF302" evidence="1">
    <location>
        <begin position="2"/>
        <end position="25"/>
    </location>
</feature>
<dbReference type="SUPFAM" id="SSF103247">
    <property type="entry name" value="TT1751-like"/>
    <property type="match status" value="1"/>
</dbReference>
<dbReference type="InterPro" id="IPR005180">
    <property type="entry name" value="DUF302"/>
</dbReference>
<proteinExistence type="predicted"/>
<evidence type="ECO:0000313" key="3">
    <source>
        <dbReference type="Proteomes" id="UP000018719"/>
    </source>
</evidence>
<name>V6HIM2_9LEPT</name>
<organism evidence="2 3">
    <name type="scientific">Leptospira inadai serovar Lyme str. 10</name>
    <dbReference type="NCBI Taxonomy" id="1049790"/>
    <lineage>
        <taxon>Bacteria</taxon>
        <taxon>Pseudomonadati</taxon>
        <taxon>Spirochaetota</taxon>
        <taxon>Spirochaetia</taxon>
        <taxon>Leptospirales</taxon>
        <taxon>Leptospiraceae</taxon>
        <taxon>Leptospira</taxon>
    </lineage>
</organism>
<accession>V6HIM2</accession>
<evidence type="ECO:0000259" key="1">
    <source>
        <dbReference type="Pfam" id="PF03625"/>
    </source>
</evidence>
<reference evidence="2 3" key="1">
    <citation type="submission" date="2013-05" db="EMBL/GenBank/DDBJ databases">
        <authorList>
            <person name="Harkins D.M."/>
            <person name="Durkin A.S."/>
            <person name="Brinkac L.M."/>
            <person name="Haft D.H."/>
            <person name="Selengut J.D."/>
            <person name="Sanka R."/>
            <person name="DePew J."/>
            <person name="Purushe J."/>
            <person name="Hartskeerl R.A."/>
            <person name="Ahmed A."/>
            <person name="van der Linden H."/>
            <person name="Goris M.G.A."/>
            <person name="Vinetz J.M."/>
            <person name="Sutton G.G."/>
            <person name="Nierman W.C."/>
            <person name="Fouts D.E."/>
        </authorList>
    </citation>
    <scope>NUCLEOTIDE SEQUENCE [LARGE SCALE GENOMIC DNA]</scope>
    <source>
        <strain evidence="2 3">10</strain>
    </source>
</reference>
<dbReference type="RefSeq" id="WP_010413313.1">
    <property type="nucleotide sequence ID" value="NZ_AHMM02000017.1"/>
</dbReference>
<dbReference type="Gene3D" id="3.30.310.70">
    <property type="entry name" value="TT1751-like domain"/>
    <property type="match status" value="1"/>
</dbReference>
<protein>
    <submittedName>
        <fullName evidence="2">PF03625 domain protein</fullName>
    </submittedName>
</protein>
<dbReference type="Pfam" id="PF03625">
    <property type="entry name" value="DUF302"/>
    <property type="match status" value="1"/>
</dbReference>
<gene>
    <name evidence="2" type="ORF">LEP1GSC047_3003</name>
</gene>
<sequence length="53" mass="5940">MNMLLPCRVSVYSEKGKTRIGMIKPTALLGFLSSWPRLAEIATDLIRMIDSSK</sequence>
<dbReference type="AlphaFoldDB" id="V6HIM2"/>
<dbReference type="Proteomes" id="UP000018719">
    <property type="component" value="Unassembled WGS sequence"/>
</dbReference>
<comment type="caution">
    <text evidence="2">The sequence shown here is derived from an EMBL/GenBank/DDBJ whole genome shotgun (WGS) entry which is preliminary data.</text>
</comment>
<dbReference type="EMBL" id="AHMM02000017">
    <property type="protein sequence ID" value="EQA36555.1"/>
    <property type="molecule type" value="Genomic_DNA"/>
</dbReference>
<evidence type="ECO:0000313" key="2">
    <source>
        <dbReference type="EMBL" id="EQA36555.1"/>
    </source>
</evidence>
<dbReference type="InterPro" id="IPR035923">
    <property type="entry name" value="TT1751-like_sf"/>
</dbReference>